<name>A0A8H3DT67_9AGAM</name>
<reference evidence="3" key="1">
    <citation type="submission" date="2021-01" db="EMBL/GenBank/DDBJ databases">
        <authorList>
            <person name="Kaushik A."/>
        </authorList>
    </citation>
    <scope>NUCLEOTIDE SEQUENCE</scope>
    <source>
        <strain evidence="3">AG2-2IIIB</strain>
    </source>
</reference>
<evidence type="ECO:0008006" key="5">
    <source>
        <dbReference type="Google" id="ProtNLM"/>
    </source>
</evidence>
<evidence type="ECO:0000259" key="1">
    <source>
        <dbReference type="Pfam" id="PF12937"/>
    </source>
</evidence>
<dbReference type="SUPFAM" id="SSF81383">
    <property type="entry name" value="F-box domain"/>
    <property type="match status" value="1"/>
</dbReference>
<dbReference type="Proteomes" id="UP000663843">
    <property type="component" value="Unassembled WGS sequence"/>
</dbReference>
<dbReference type="SUPFAM" id="SSF52047">
    <property type="entry name" value="RNI-like"/>
    <property type="match status" value="1"/>
</dbReference>
<dbReference type="Gene3D" id="1.20.1280.50">
    <property type="match status" value="1"/>
</dbReference>
<dbReference type="Pfam" id="PF12937">
    <property type="entry name" value="F-box-like"/>
    <property type="match status" value="1"/>
</dbReference>
<accession>A0A8H3DT67</accession>
<gene>
    <name evidence="3" type="ORF">RDB_LOCUS184985</name>
</gene>
<dbReference type="InterPro" id="IPR055411">
    <property type="entry name" value="LRR_FXL15/At3g58940/PEG3-like"/>
</dbReference>
<dbReference type="InterPro" id="IPR036047">
    <property type="entry name" value="F-box-like_dom_sf"/>
</dbReference>
<feature type="domain" description="F-box" evidence="1">
    <location>
        <begin position="102"/>
        <end position="164"/>
    </location>
</feature>
<comment type="caution">
    <text evidence="3">The sequence shown here is derived from an EMBL/GenBank/DDBJ whole genome shotgun (WGS) entry which is preliminary data.</text>
</comment>
<protein>
    <recommendedName>
        <fullName evidence="5">F-box domain-containing protein</fullName>
    </recommendedName>
</protein>
<dbReference type="InterPro" id="IPR001810">
    <property type="entry name" value="F-box_dom"/>
</dbReference>
<proteinExistence type="predicted"/>
<evidence type="ECO:0000313" key="4">
    <source>
        <dbReference type="Proteomes" id="UP000663843"/>
    </source>
</evidence>
<dbReference type="AlphaFoldDB" id="A0A8H3DT67"/>
<evidence type="ECO:0000313" key="3">
    <source>
        <dbReference type="EMBL" id="CAE6535161.1"/>
    </source>
</evidence>
<organism evidence="3 4">
    <name type="scientific">Rhizoctonia solani</name>
    <dbReference type="NCBI Taxonomy" id="456999"/>
    <lineage>
        <taxon>Eukaryota</taxon>
        <taxon>Fungi</taxon>
        <taxon>Dikarya</taxon>
        <taxon>Basidiomycota</taxon>
        <taxon>Agaricomycotina</taxon>
        <taxon>Agaricomycetes</taxon>
        <taxon>Cantharellales</taxon>
        <taxon>Ceratobasidiaceae</taxon>
        <taxon>Rhizoctonia</taxon>
    </lineage>
</organism>
<dbReference type="EMBL" id="CAJMWT010008760">
    <property type="protein sequence ID" value="CAE6535161.1"/>
    <property type="molecule type" value="Genomic_DNA"/>
</dbReference>
<sequence length="541" mass="61834">MERMSRVPRRKSSSGIPRAPGFSVSCHHVGLARGHPATIYRLELVVTEYFKVYNILYTRLGTMSDKADCLHMNKISNKFNMSIEPTRESLLDISLASETVWINRLPPELLIKIFQFNLDIYASRYMYDIDDLLELHIERIISLSYVCSYWRQVAVKTSSFWSHIPIHLSEALVALCVERADNTPLDIVATKSSWGATTLWEGWERDNALRAKAHHIRSLTILAHTRVRVCLPIDWVLEPGIQQNLQELSVHYTGYCRNWPNLGLSTTNSSPCIKLDGLARGLCTLRLKRIGTNWYECAFENLNELKLEMISLDLQELERVLLASPVLQVLELIHLITPFRFQVGPRDKPKPLNLSYLRRVYLRAFDSNYDIWYIVSMFGPGAHRIELYINFAPDGPLGSALWQHSQAYIQMLQHTIHETRNVTVFGIGHHMGRAQALLFPYIVAALPDLTTIRLLDMKLGREPLLVLEDTLRRFPQIKQLEIKSVNVTEAEAFKNVIENSSLERIELVNCRGTQDGEISPIESGTSLYNQGLELAPEVSIS</sequence>
<evidence type="ECO:0000259" key="2">
    <source>
        <dbReference type="Pfam" id="PF24758"/>
    </source>
</evidence>
<feature type="domain" description="F-box/LRR-repeat protein 15/At3g58940/PEG3-like LRR" evidence="2">
    <location>
        <begin position="242"/>
        <end position="337"/>
    </location>
</feature>
<dbReference type="Pfam" id="PF24758">
    <property type="entry name" value="LRR_At5g56370"/>
    <property type="match status" value="1"/>
</dbReference>